<dbReference type="PROSITE" id="PS50262">
    <property type="entry name" value="G_PROTEIN_RECEP_F1_2"/>
    <property type="match status" value="1"/>
</dbReference>
<evidence type="ECO:0000256" key="4">
    <source>
        <dbReference type="ARBA" id="ARBA00022989"/>
    </source>
</evidence>
<keyword evidence="2" id="KW-1003">Cell membrane</keyword>
<dbReference type="InterPro" id="IPR017452">
    <property type="entry name" value="GPCR_Rhodpsn_7TM"/>
</dbReference>
<keyword evidence="12" id="KW-1185">Reference proteome</keyword>
<dbReference type="OrthoDB" id="6376512at2759"/>
<keyword evidence="8" id="KW-0807">Transducer</keyword>
<comment type="subcellular location">
    <subcellularLocation>
        <location evidence="1">Cell membrane</location>
        <topology evidence="1">Multi-pass membrane protein</topology>
    </subcellularLocation>
</comment>
<dbReference type="AlphaFoldDB" id="A0A914BTC4"/>
<dbReference type="RefSeq" id="XP_038079240.1">
    <property type="nucleotide sequence ID" value="XM_038223312.1"/>
</dbReference>
<feature type="transmembrane region" description="Helical" evidence="9">
    <location>
        <begin position="33"/>
        <end position="53"/>
    </location>
</feature>
<feature type="transmembrane region" description="Helical" evidence="9">
    <location>
        <begin position="285"/>
        <end position="306"/>
    </location>
</feature>
<evidence type="ECO:0000313" key="12">
    <source>
        <dbReference type="Proteomes" id="UP000887568"/>
    </source>
</evidence>
<keyword evidence="5" id="KW-0297">G-protein coupled receptor</keyword>
<evidence type="ECO:0000259" key="10">
    <source>
        <dbReference type="PROSITE" id="PS50262"/>
    </source>
</evidence>
<dbReference type="InterPro" id="IPR050569">
    <property type="entry name" value="TAAR"/>
</dbReference>
<evidence type="ECO:0000256" key="1">
    <source>
        <dbReference type="ARBA" id="ARBA00004651"/>
    </source>
</evidence>
<keyword evidence="6 9" id="KW-0472">Membrane</keyword>
<feature type="transmembrane region" description="Helical" evidence="9">
    <location>
        <begin position="146"/>
        <end position="163"/>
    </location>
</feature>
<feature type="transmembrane region" description="Helical" evidence="9">
    <location>
        <begin position="253"/>
        <end position="273"/>
    </location>
</feature>
<feature type="transmembrane region" description="Helical" evidence="9">
    <location>
        <begin position="193"/>
        <end position="218"/>
    </location>
</feature>
<dbReference type="PANTHER" id="PTHR24249">
    <property type="entry name" value="HISTAMINE RECEPTOR-RELATED G-PROTEIN COUPLED RECEPTOR"/>
    <property type="match status" value="1"/>
</dbReference>
<dbReference type="Proteomes" id="UP000887568">
    <property type="component" value="Unplaced"/>
</dbReference>
<organism evidence="11 12">
    <name type="scientific">Patiria miniata</name>
    <name type="common">Bat star</name>
    <name type="synonym">Asterina miniata</name>
    <dbReference type="NCBI Taxonomy" id="46514"/>
    <lineage>
        <taxon>Eukaryota</taxon>
        <taxon>Metazoa</taxon>
        <taxon>Echinodermata</taxon>
        <taxon>Eleutherozoa</taxon>
        <taxon>Asterozoa</taxon>
        <taxon>Asteroidea</taxon>
        <taxon>Valvatacea</taxon>
        <taxon>Valvatida</taxon>
        <taxon>Asterinidae</taxon>
        <taxon>Patiria</taxon>
    </lineage>
</organism>
<dbReference type="Pfam" id="PF00001">
    <property type="entry name" value="7tm_1"/>
    <property type="match status" value="1"/>
</dbReference>
<proteinExistence type="predicted"/>
<dbReference type="OMA" id="WLYREIT"/>
<evidence type="ECO:0000256" key="2">
    <source>
        <dbReference type="ARBA" id="ARBA00022475"/>
    </source>
</evidence>
<evidence type="ECO:0000256" key="7">
    <source>
        <dbReference type="ARBA" id="ARBA00023170"/>
    </source>
</evidence>
<evidence type="ECO:0000256" key="9">
    <source>
        <dbReference type="SAM" id="Phobius"/>
    </source>
</evidence>
<name>A0A914BTC4_PATMI</name>
<evidence type="ECO:0000256" key="8">
    <source>
        <dbReference type="ARBA" id="ARBA00023224"/>
    </source>
</evidence>
<evidence type="ECO:0000256" key="6">
    <source>
        <dbReference type="ARBA" id="ARBA00023136"/>
    </source>
</evidence>
<protein>
    <recommendedName>
        <fullName evidence="10">G-protein coupled receptors family 1 profile domain-containing protein</fullName>
    </recommendedName>
</protein>
<dbReference type="Gene3D" id="1.20.1070.10">
    <property type="entry name" value="Rhodopsin 7-helix transmembrane proteins"/>
    <property type="match status" value="1"/>
</dbReference>
<dbReference type="PRINTS" id="PR00237">
    <property type="entry name" value="GPCRRHODOPSN"/>
</dbReference>
<evidence type="ECO:0000313" key="11">
    <source>
        <dbReference type="EnsemblMetazoa" id="XP_038079240.1"/>
    </source>
</evidence>
<sequence length="359" mass="40812">MHQNTFYFDASKNEICLENCGGMNGAFDIIKCTVVGIIALLIIIGNIFCLLVLWRTKEIHLISRLFMAALTATDLTFGFLVVLPVAVSSAYNIWPVIHDTMCHFHEAITSVLGGALTMSLLGISIDRLIAVCKPLQYPTIMTQRRALILIITLWALPFIYRIISKWSIGLYQLQFRSDSDMCWVCTKQTGHTVYTAGVGLFMVIPCFCTFCIYARLFVIARRHARRIAVLPNNVPQNMDGEVFNMHTKSAVTFLLITATFGICWMPFTGVWLYREITGEATSEYLVVAAQLTTFSSSWLDCLVYYYRSKVFKRTARKMICKMCCCLRSSRRNTTRLPTVRTINVREAHELDCSTTSDWK</sequence>
<reference evidence="11" key="1">
    <citation type="submission" date="2022-11" db="UniProtKB">
        <authorList>
            <consortium name="EnsemblMetazoa"/>
        </authorList>
    </citation>
    <scope>IDENTIFICATION</scope>
</reference>
<dbReference type="SUPFAM" id="SSF81321">
    <property type="entry name" value="Family A G protein-coupled receptor-like"/>
    <property type="match status" value="1"/>
</dbReference>
<keyword evidence="7" id="KW-0675">Receptor</keyword>
<feature type="domain" description="G-protein coupled receptors family 1 profile" evidence="10">
    <location>
        <begin position="45"/>
        <end position="304"/>
    </location>
</feature>
<accession>A0A914BTC4</accession>
<dbReference type="GO" id="GO:0005886">
    <property type="term" value="C:plasma membrane"/>
    <property type="evidence" value="ECO:0007669"/>
    <property type="project" value="UniProtKB-SubCell"/>
</dbReference>
<dbReference type="InterPro" id="IPR000276">
    <property type="entry name" value="GPCR_Rhodpsn"/>
</dbReference>
<feature type="transmembrane region" description="Helical" evidence="9">
    <location>
        <begin position="65"/>
        <end position="87"/>
    </location>
</feature>
<dbReference type="GeneID" id="119746398"/>
<feature type="transmembrane region" description="Helical" evidence="9">
    <location>
        <begin position="107"/>
        <end position="125"/>
    </location>
</feature>
<evidence type="ECO:0000256" key="5">
    <source>
        <dbReference type="ARBA" id="ARBA00023040"/>
    </source>
</evidence>
<keyword evidence="3 9" id="KW-0812">Transmembrane</keyword>
<keyword evidence="4 9" id="KW-1133">Transmembrane helix</keyword>
<dbReference type="EnsemblMetazoa" id="XM_038223312.1">
    <property type="protein sequence ID" value="XP_038079240.1"/>
    <property type="gene ID" value="LOC119746398"/>
</dbReference>
<dbReference type="GO" id="GO:0004930">
    <property type="term" value="F:G protein-coupled receptor activity"/>
    <property type="evidence" value="ECO:0007669"/>
    <property type="project" value="UniProtKB-KW"/>
</dbReference>
<dbReference type="CDD" id="cd00637">
    <property type="entry name" value="7tm_classA_rhodopsin-like"/>
    <property type="match status" value="1"/>
</dbReference>
<dbReference type="PANTHER" id="PTHR24249:SF418">
    <property type="entry name" value="G-PROTEIN COUPLED RECEPTORS FAMILY 1 PROFILE DOMAIN-CONTAINING PROTEIN"/>
    <property type="match status" value="1"/>
</dbReference>
<evidence type="ECO:0000256" key="3">
    <source>
        <dbReference type="ARBA" id="ARBA00022692"/>
    </source>
</evidence>